<evidence type="ECO:0000313" key="3">
    <source>
        <dbReference type="Proteomes" id="UP000265566"/>
    </source>
</evidence>
<keyword evidence="1" id="KW-0472">Membrane</keyword>
<organism evidence="2 3">
    <name type="scientific">Medicago truncatula</name>
    <name type="common">Barrel medic</name>
    <name type="synonym">Medicago tribuloides</name>
    <dbReference type="NCBI Taxonomy" id="3880"/>
    <lineage>
        <taxon>Eukaryota</taxon>
        <taxon>Viridiplantae</taxon>
        <taxon>Streptophyta</taxon>
        <taxon>Embryophyta</taxon>
        <taxon>Tracheophyta</taxon>
        <taxon>Spermatophyta</taxon>
        <taxon>Magnoliopsida</taxon>
        <taxon>eudicotyledons</taxon>
        <taxon>Gunneridae</taxon>
        <taxon>Pentapetalae</taxon>
        <taxon>rosids</taxon>
        <taxon>fabids</taxon>
        <taxon>Fabales</taxon>
        <taxon>Fabaceae</taxon>
        <taxon>Papilionoideae</taxon>
        <taxon>50 kb inversion clade</taxon>
        <taxon>NPAAA clade</taxon>
        <taxon>Hologalegina</taxon>
        <taxon>IRL clade</taxon>
        <taxon>Trifolieae</taxon>
        <taxon>Medicago</taxon>
    </lineage>
</organism>
<dbReference type="Proteomes" id="UP000265566">
    <property type="component" value="Chromosome 6"/>
</dbReference>
<dbReference type="EMBL" id="PSQE01000006">
    <property type="protein sequence ID" value="RHN51032.1"/>
    <property type="molecule type" value="Genomic_DNA"/>
</dbReference>
<keyword evidence="1" id="KW-0812">Transmembrane</keyword>
<name>A0A396HCI5_MEDTR</name>
<feature type="transmembrane region" description="Helical" evidence="1">
    <location>
        <begin position="31"/>
        <end position="50"/>
    </location>
</feature>
<protein>
    <recommendedName>
        <fullName evidence="4">Transmembrane protein</fullName>
    </recommendedName>
</protein>
<reference evidence="3" key="1">
    <citation type="journal article" date="2018" name="Nat. Plants">
        <title>Whole-genome landscape of Medicago truncatula symbiotic genes.</title>
        <authorList>
            <person name="Pecrix Y."/>
            <person name="Staton S.E."/>
            <person name="Sallet E."/>
            <person name="Lelandais-Briere C."/>
            <person name="Moreau S."/>
            <person name="Carrere S."/>
            <person name="Blein T."/>
            <person name="Jardinaud M.F."/>
            <person name="Latrasse D."/>
            <person name="Zouine M."/>
            <person name="Zahm M."/>
            <person name="Kreplak J."/>
            <person name="Mayjonade B."/>
            <person name="Satge C."/>
            <person name="Perez M."/>
            <person name="Cauet S."/>
            <person name="Marande W."/>
            <person name="Chantry-Darmon C."/>
            <person name="Lopez-Roques C."/>
            <person name="Bouchez O."/>
            <person name="Berard A."/>
            <person name="Debelle F."/>
            <person name="Munos S."/>
            <person name="Bendahmane A."/>
            <person name="Berges H."/>
            <person name="Niebel A."/>
            <person name="Buitink J."/>
            <person name="Frugier F."/>
            <person name="Benhamed M."/>
            <person name="Crespi M."/>
            <person name="Gouzy J."/>
            <person name="Gamas P."/>
        </authorList>
    </citation>
    <scope>NUCLEOTIDE SEQUENCE [LARGE SCALE GENOMIC DNA]</scope>
    <source>
        <strain evidence="3">cv. Jemalong A17</strain>
    </source>
</reference>
<dbReference type="AlphaFoldDB" id="A0A396HCI5"/>
<sequence length="63" mass="7614">MISFHNLHRFISSIHDFSPLLRSRPQPFTNFVVHYSFGLLCIPSLFTTLLRQRCDFLWPHLRR</sequence>
<gene>
    <name evidence="2" type="ORF">MtrunA17_Chr6g0463981</name>
</gene>
<keyword evidence="1" id="KW-1133">Transmembrane helix</keyword>
<accession>A0A396HCI5</accession>
<evidence type="ECO:0000256" key="1">
    <source>
        <dbReference type="SAM" id="Phobius"/>
    </source>
</evidence>
<dbReference type="Gramene" id="rna35395">
    <property type="protein sequence ID" value="RHN51032.1"/>
    <property type="gene ID" value="gene35395"/>
</dbReference>
<evidence type="ECO:0000313" key="2">
    <source>
        <dbReference type="EMBL" id="RHN51032.1"/>
    </source>
</evidence>
<comment type="caution">
    <text evidence="2">The sequence shown here is derived from an EMBL/GenBank/DDBJ whole genome shotgun (WGS) entry which is preliminary data.</text>
</comment>
<evidence type="ECO:0008006" key="4">
    <source>
        <dbReference type="Google" id="ProtNLM"/>
    </source>
</evidence>
<proteinExistence type="predicted"/>